<reference evidence="1 2" key="1">
    <citation type="submission" date="2018-11" db="EMBL/GenBank/DDBJ databases">
        <title>Schleiferia aggregans sp. nov., a moderately thermophilic heterotrophic bacterium isolated from microbial mats at a terrestrial hot spring.</title>
        <authorList>
            <person name="Iino T."/>
            <person name="Ohkuma M."/>
            <person name="Haruta S."/>
        </authorList>
    </citation>
    <scope>NUCLEOTIDE SEQUENCE [LARGE SCALE GENOMIC DNA]</scope>
    <source>
        <strain evidence="1 2">LA</strain>
    </source>
</reference>
<dbReference type="Gene3D" id="3.30.420.10">
    <property type="entry name" value="Ribonuclease H-like superfamily/Ribonuclease H"/>
    <property type="match status" value="1"/>
</dbReference>
<dbReference type="Proteomes" id="UP000286715">
    <property type="component" value="Unassembled WGS sequence"/>
</dbReference>
<evidence type="ECO:0000313" key="1">
    <source>
        <dbReference type="EMBL" id="GCD76943.1"/>
    </source>
</evidence>
<gene>
    <name evidence="1" type="ORF">JCM31826_04250</name>
</gene>
<organism evidence="1 2">
    <name type="scientific">Thermaurantimonas aggregans</name>
    <dbReference type="NCBI Taxonomy" id="2173829"/>
    <lineage>
        <taxon>Bacteria</taxon>
        <taxon>Pseudomonadati</taxon>
        <taxon>Bacteroidota</taxon>
        <taxon>Flavobacteriia</taxon>
        <taxon>Flavobacteriales</taxon>
        <taxon>Schleiferiaceae</taxon>
        <taxon>Thermaurantimonas</taxon>
    </lineage>
</organism>
<protein>
    <submittedName>
        <fullName evidence="1">Uncharacterized protein</fullName>
    </submittedName>
</protein>
<dbReference type="AlphaFoldDB" id="A0A401XIX4"/>
<dbReference type="EMBL" id="BHZE01000003">
    <property type="protein sequence ID" value="GCD76943.1"/>
    <property type="molecule type" value="Genomic_DNA"/>
</dbReference>
<dbReference type="RefSeq" id="WP_218019310.1">
    <property type="nucleotide sequence ID" value="NZ_BHZE01000003.1"/>
</dbReference>
<proteinExistence type="predicted"/>
<accession>A0A401XIX4</accession>
<dbReference type="SUPFAM" id="SSF53098">
    <property type="entry name" value="Ribonuclease H-like"/>
    <property type="match status" value="1"/>
</dbReference>
<sequence length="211" mass="25152">MGKTLRRIRTHRKAKQTINSLYDNDSYCLIIHFSCENFYNTKDVKTPRVTSIAVRYLNSAQTKSFSIHKVAELNQIPIHEINQNYDQLEKEMLNEFYEFVEEHKHYKWIHWNMRNINYGFEALEQRAKIFGVKTFDIKVENKFDLARLLIDKYGENYSSHPRLNSIMQMNKISPKHWLNGDEEATAFENMEYVKLHQSTLAKVDVLENILN</sequence>
<comment type="caution">
    <text evidence="1">The sequence shown here is derived from an EMBL/GenBank/DDBJ whole genome shotgun (WGS) entry which is preliminary data.</text>
</comment>
<evidence type="ECO:0000313" key="2">
    <source>
        <dbReference type="Proteomes" id="UP000286715"/>
    </source>
</evidence>
<dbReference type="InterPro" id="IPR036397">
    <property type="entry name" value="RNaseH_sf"/>
</dbReference>
<name>A0A401XIX4_9FLAO</name>
<dbReference type="InterPro" id="IPR012337">
    <property type="entry name" value="RNaseH-like_sf"/>
</dbReference>
<keyword evidence="2" id="KW-1185">Reference proteome</keyword>
<dbReference type="GO" id="GO:0003676">
    <property type="term" value="F:nucleic acid binding"/>
    <property type="evidence" value="ECO:0007669"/>
    <property type="project" value="InterPro"/>
</dbReference>